<sequence length="265" mass="31152">MTIAKSFELEVTHLPDHTELPESDGTFVKNFQELPQSIILTDSLRPILQRLHPDGRYRIGQDCGIYWRLTDPLERGAEAPDWFYVPNVPPLLNGEVRRSYVLWKEYVAPLIVLEFVSGNGAEERDRTRPPEPGQVEEQKVGKFWVYEQAIRVPYYGIYEVKKAAVEMYHLEDNCYQRMSVNERGRYPIPQLGVELGIWQGEYDEMNLPWLRWWDSEGNLLLIGEERAREERLRAEREHLRAEEEKQRADRLAAKLREMGINPDEV</sequence>
<gene>
    <name evidence="3" type="ORF">E5S67_04842</name>
</gene>
<feature type="domain" description="Putative restriction endonuclease" evidence="2">
    <location>
        <begin position="30"/>
        <end position="198"/>
    </location>
</feature>
<proteinExistence type="predicted"/>
<keyword evidence="1" id="KW-0175">Coiled coil</keyword>
<dbReference type="RefSeq" id="WP_172190915.1">
    <property type="nucleotide sequence ID" value="NZ_CAWPPK010000015.1"/>
</dbReference>
<evidence type="ECO:0000259" key="2">
    <source>
        <dbReference type="Pfam" id="PF05685"/>
    </source>
</evidence>
<evidence type="ECO:0000313" key="4">
    <source>
        <dbReference type="Proteomes" id="UP000702425"/>
    </source>
</evidence>
<evidence type="ECO:0000256" key="1">
    <source>
        <dbReference type="SAM" id="Coils"/>
    </source>
</evidence>
<keyword evidence="4" id="KW-1185">Reference proteome</keyword>
<protein>
    <recommendedName>
        <fullName evidence="2">Putative restriction endonuclease domain-containing protein</fullName>
    </recommendedName>
</protein>
<dbReference type="Pfam" id="PF05685">
    <property type="entry name" value="Uma2"/>
    <property type="match status" value="1"/>
</dbReference>
<comment type="caution">
    <text evidence="3">The sequence shown here is derived from an EMBL/GenBank/DDBJ whole genome shotgun (WGS) entry which is preliminary data.</text>
</comment>
<organism evidence="3 4">
    <name type="scientific">Microcoleus asticus IPMA8</name>
    <dbReference type="NCBI Taxonomy" id="2563858"/>
    <lineage>
        <taxon>Bacteria</taxon>
        <taxon>Bacillati</taxon>
        <taxon>Cyanobacteriota</taxon>
        <taxon>Cyanophyceae</taxon>
        <taxon>Oscillatoriophycideae</taxon>
        <taxon>Oscillatoriales</taxon>
        <taxon>Microcoleaceae</taxon>
        <taxon>Microcoleus</taxon>
        <taxon>Microcoleus asticus</taxon>
    </lineage>
</organism>
<dbReference type="Proteomes" id="UP000702425">
    <property type="component" value="Unassembled WGS sequence"/>
</dbReference>
<dbReference type="InterPro" id="IPR008538">
    <property type="entry name" value="Uma2"/>
</dbReference>
<name>A0ABX2D365_9CYAN</name>
<accession>A0ABX2D365</accession>
<reference evidence="3 4" key="1">
    <citation type="journal article" date="2020" name="Sci. Rep.">
        <title>A novel cyanobacterial geosmin producer, revising GeoA distribution and dispersion patterns in Bacteria.</title>
        <authorList>
            <person name="Churro C."/>
            <person name="Semedo-Aguiar A.P."/>
            <person name="Silva A.D."/>
            <person name="Pereira-Leal J.B."/>
            <person name="Leite R.B."/>
        </authorList>
    </citation>
    <scope>NUCLEOTIDE SEQUENCE [LARGE SCALE GENOMIC DNA]</scope>
    <source>
        <strain evidence="3 4">IPMA8</strain>
    </source>
</reference>
<dbReference type="PANTHER" id="PTHR33352">
    <property type="entry name" value="SLR1095 PROTEIN"/>
    <property type="match status" value="1"/>
</dbReference>
<feature type="coiled-coil region" evidence="1">
    <location>
        <begin position="222"/>
        <end position="261"/>
    </location>
</feature>
<dbReference type="PANTHER" id="PTHR33352:SF3">
    <property type="entry name" value="SLR1612 PROTEIN"/>
    <property type="match status" value="1"/>
</dbReference>
<dbReference type="EMBL" id="SRRZ01000111">
    <property type="protein sequence ID" value="NQE37074.1"/>
    <property type="molecule type" value="Genomic_DNA"/>
</dbReference>
<evidence type="ECO:0000313" key="3">
    <source>
        <dbReference type="EMBL" id="NQE37074.1"/>
    </source>
</evidence>